<dbReference type="InParanoid" id="W4JPY6"/>
<protein>
    <submittedName>
        <fullName evidence="2">Uncharacterized protein</fullName>
    </submittedName>
</protein>
<feature type="region of interest" description="Disordered" evidence="1">
    <location>
        <begin position="448"/>
        <end position="469"/>
    </location>
</feature>
<dbReference type="EMBL" id="KI925465">
    <property type="protein sequence ID" value="ETW75632.1"/>
    <property type="molecule type" value="Genomic_DNA"/>
</dbReference>
<evidence type="ECO:0000313" key="3">
    <source>
        <dbReference type="Proteomes" id="UP000030671"/>
    </source>
</evidence>
<feature type="region of interest" description="Disordered" evidence="1">
    <location>
        <begin position="148"/>
        <end position="167"/>
    </location>
</feature>
<dbReference type="HOGENOM" id="CLU_484894_0_0_1"/>
<feature type="compositionally biased region" description="Basic and acidic residues" evidence="1">
    <location>
        <begin position="448"/>
        <end position="458"/>
    </location>
</feature>
<organism evidence="2 3">
    <name type="scientific">Heterobasidion irregulare (strain TC 32-1)</name>
    <dbReference type="NCBI Taxonomy" id="747525"/>
    <lineage>
        <taxon>Eukaryota</taxon>
        <taxon>Fungi</taxon>
        <taxon>Dikarya</taxon>
        <taxon>Basidiomycota</taxon>
        <taxon>Agaricomycotina</taxon>
        <taxon>Agaricomycetes</taxon>
        <taxon>Russulales</taxon>
        <taxon>Bondarzewiaceae</taxon>
        <taxon>Heterobasidion</taxon>
        <taxon>Heterobasidion annosum species complex</taxon>
    </lineage>
</organism>
<dbReference type="GeneID" id="20674429"/>
<dbReference type="Proteomes" id="UP000030671">
    <property type="component" value="Unassembled WGS sequence"/>
</dbReference>
<reference evidence="2 3" key="1">
    <citation type="journal article" date="2012" name="New Phytol.">
        <title>Insight into trade-off between wood decay and parasitism from the genome of a fungal forest pathogen.</title>
        <authorList>
            <person name="Olson A."/>
            <person name="Aerts A."/>
            <person name="Asiegbu F."/>
            <person name="Belbahri L."/>
            <person name="Bouzid O."/>
            <person name="Broberg A."/>
            <person name="Canback B."/>
            <person name="Coutinho P.M."/>
            <person name="Cullen D."/>
            <person name="Dalman K."/>
            <person name="Deflorio G."/>
            <person name="van Diepen L.T."/>
            <person name="Dunand C."/>
            <person name="Duplessis S."/>
            <person name="Durling M."/>
            <person name="Gonthier P."/>
            <person name="Grimwood J."/>
            <person name="Fossdal C.G."/>
            <person name="Hansson D."/>
            <person name="Henrissat B."/>
            <person name="Hietala A."/>
            <person name="Himmelstrand K."/>
            <person name="Hoffmeister D."/>
            <person name="Hogberg N."/>
            <person name="James T.Y."/>
            <person name="Karlsson M."/>
            <person name="Kohler A."/>
            <person name="Kues U."/>
            <person name="Lee Y.H."/>
            <person name="Lin Y.C."/>
            <person name="Lind M."/>
            <person name="Lindquist E."/>
            <person name="Lombard V."/>
            <person name="Lucas S."/>
            <person name="Lunden K."/>
            <person name="Morin E."/>
            <person name="Murat C."/>
            <person name="Park J."/>
            <person name="Raffaello T."/>
            <person name="Rouze P."/>
            <person name="Salamov A."/>
            <person name="Schmutz J."/>
            <person name="Solheim H."/>
            <person name="Stahlberg J."/>
            <person name="Velez H."/>
            <person name="de Vries R.P."/>
            <person name="Wiebenga A."/>
            <person name="Woodward S."/>
            <person name="Yakovlev I."/>
            <person name="Garbelotto M."/>
            <person name="Martin F."/>
            <person name="Grigoriev I.V."/>
            <person name="Stenlid J."/>
        </authorList>
    </citation>
    <scope>NUCLEOTIDE SEQUENCE [LARGE SCALE GENOMIC DNA]</scope>
    <source>
        <strain evidence="2 3">TC 32-1</strain>
    </source>
</reference>
<feature type="region of interest" description="Disordered" evidence="1">
    <location>
        <begin position="1"/>
        <end position="24"/>
    </location>
</feature>
<name>W4JPY6_HETIT</name>
<feature type="compositionally biased region" description="Gly residues" evidence="1">
    <location>
        <begin position="13"/>
        <end position="22"/>
    </location>
</feature>
<dbReference type="AlphaFoldDB" id="W4JPY6"/>
<dbReference type="RefSeq" id="XP_009551900.1">
    <property type="nucleotide sequence ID" value="XM_009553605.1"/>
</dbReference>
<feature type="compositionally biased region" description="Low complexity" evidence="1">
    <location>
        <begin position="231"/>
        <end position="244"/>
    </location>
</feature>
<evidence type="ECO:0000256" key="1">
    <source>
        <dbReference type="SAM" id="MobiDB-lite"/>
    </source>
</evidence>
<accession>W4JPY6</accession>
<feature type="region of interest" description="Disordered" evidence="1">
    <location>
        <begin position="191"/>
        <end position="285"/>
    </location>
</feature>
<keyword evidence="3" id="KW-1185">Reference proteome</keyword>
<gene>
    <name evidence="2" type="ORF">HETIRDRAFT_430208</name>
</gene>
<proteinExistence type="predicted"/>
<evidence type="ECO:0000313" key="2">
    <source>
        <dbReference type="EMBL" id="ETW75632.1"/>
    </source>
</evidence>
<feature type="compositionally biased region" description="Basic and acidic residues" evidence="1">
    <location>
        <begin position="191"/>
        <end position="213"/>
    </location>
</feature>
<dbReference type="KEGG" id="hir:HETIRDRAFT_430208"/>
<sequence>MCARSRRRRSGEETGGGPGRGKVGAAAVGLCDVERGRGVRELAIGKLDDELDGDVCGVDEALIRNVDGTRERGLRGNGERAQRDVEAIDEGEGIVGSCELGGGRPAEVWIVGRAAAGEATAERDAVREGGAGLIASALMEEARGLQPVIGRAGGSDQESAELEGGERRKAAEAACLGKGRAEGMCMRRVEERGAEERGAEERVDGKDEGERHAPLYRLACSSSPRADEVQSSTGRSTNESSSVSAVERAQGRMRELKNSSGSRALGGGQGAERKDERGSSLSAVSGSSASSRRAVIFAMLCARARSASAAEAGGWRFGDDVGTVTVERRRGLTSDARRGMENEGISCVVSRRRACAHRLGGGSIHVNGLGGWALGGRWAWTQGNEGTRARGFGSQARAGACAQIHRKSRQQITGLLKMQAFSGPRWRPVVRLHHSSACITESAREGEREGNGYRDVKGTKGRRGRGRWPVGKSQACRLAEDVDVGTDRAWARGRRIRRVGQTGQIRECGRGIVVGADAAAAETMDGGCGSGMSIDEDEKVQAERERAVVVLKAEEVHPIDRW</sequence>